<dbReference type="InterPro" id="IPR012677">
    <property type="entry name" value="Nucleotide-bd_a/b_plait_sf"/>
</dbReference>
<feature type="compositionally biased region" description="Basic and acidic residues" evidence="1">
    <location>
        <begin position="509"/>
        <end position="523"/>
    </location>
</feature>
<keyword evidence="3" id="KW-1185">Reference proteome</keyword>
<organism evidence="2 3">
    <name type="scientific">Pseudocercospora musae</name>
    <dbReference type="NCBI Taxonomy" id="113226"/>
    <lineage>
        <taxon>Eukaryota</taxon>
        <taxon>Fungi</taxon>
        <taxon>Dikarya</taxon>
        <taxon>Ascomycota</taxon>
        <taxon>Pezizomycotina</taxon>
        <taxon>Dothideomycetes</taxon>
        <taxon>Dothideomycetidae</taxon>
        <taxon>Mycosphaerellales</taxon>
        <taxon>Mycosphaerellaceae</taxon>
        <taxon>Pseudocercospora</taxon>
    </lineage>
</organism>
<feature type="compositionally biased region" description="Basic and acidic residues" evidence="1">
    <location>
        <begin position="107"/>
        <end position="125"/>
    </location>
</feature>
<feature type="compositionally biased region" description="Acidic residues" evidence="1">
    <location>
        <begin position="323"/>
        <end position="336"/>
    </location>
</feature>
<evidence type="ECO:0000313" key="2">
    <source>
        <dbReference type="EMBL" id="KXT18368.1"/>
    </source>
</evidence>
<evidence type="ECO:0008006" key="4">
    <source>
        <dbReference type="Google" id="ProtNLM"/>
    </source>
</evidence>
<feature type="compositionally biased region" description="Basic and acidic residues" evidence="1">
    <location>
        <begin position="473"/>
        <end position="486"/>
    </location>
</feature>
<feature type="compositionally biased region" description="Polar residues" evidence="1">
    <location>
        <begin position="344"/>
        <end position="353"/>
    </location>
</feature>
<dbReference type="SUPFAM" id="SSF54928">
    <property type="entry name" value="RNA-binding domain, RBD"/>
    <property type="match status" value="1"/>
</dbReference>
<name>A0A139IUD6_9PEZI</name>
<accession>A0A139IUD6</accession>
<reference evidence="2 3" key="1">
    <citation type="submission" date="2015-07" db="EMBL/GenBank/DDBJ databases">
        <title>Comparative genomics of the Sigatoka disease complex on banana suggests a link between parallel evolutionary changes in Pseudocercospora fijiensis and Pseudocercospora eumusae and increased virulence on the banana host.</title>
        <authorList>
            <person name="Chang T.-C."/>
            <person name="Salvucci A."/>
            <person name="Crous P.W."/>
            <person name="Stergiopoulos I."/>
        </authorList>
    </citation>
    <scope>NUCLEOTIDE SEQUENCE [LARGE SCALE GENOMIC DNA]</scope>
    <source>
        <strain evidence="2 3">CBS 116634</strain>
    </source>
</reference>
<proteinExistence type="predicted"/>
<dbReference type="Proteomes" id="UP000073492">
    <property type="component" value="Unassembled WGS sequence"/>
</dbReference>
<dbReference type="InterPro" id="IPR035979">
    <property type="entry name" value="RBD_domain_sf"/>
</dbReference>
<feature type="compositionally biased region" description="Basic and acidic residues" evidence="1">
    <location>
        <begin position="226"/>
        <end position="265"/>
    </location>
</feature>
<feature type="compositionally biased region" description="Basic and acidic residues" evidence="1">
    <location>
        <begin position="75"/>
        <end position="89"/>
    </location>
</feature>
<dbReference type="EMBL" id="LFZO01000008">
    <property type="protein sequence ID" value="KXT18368.1"/>
    <property type="molecule type" value="Genomic_DNA"/>
</dbReference>
<feature type="region of interest" description="Disordered" evidence="1">
    <location>
        <begin position="75"/>
        <end position="125"/>
    </location>
</feature>
<dbReference type="OrthoDB" id="3595585at2759"/>
<feature type="compositionally biased region" description="Basic and acidic residues" evidence="1">
    <location>
        <begin position="148"/>
        <end position="159"/>
    </location>
</feature>
<feature type="compositionally biased region" description="Basic and acidic residues" evidence="1">
    <location>
        <begin position="170"/>
        <end position="204"/>
    </location>
</feature>
<dbReference type="STRING" id="113226.A0A139IUD6"/>
<protein>
    <recommendedName>
        <fullName evidence="4">RRM domain-containing protein</fullName>
    </recommendedName>
</protein>
<feature type="region of interest" description="Disordered" evidence="1">
    <location>
        <begin position="502"/>
        <end position="523"/>
    </location>
</feature>
<dbReference type="AlphaFoldDB" id="A0A139IUD6"/>
<feature type="compositionally biased region" description="Low complexity" evidence="1">
    <location>
        <begin position="305"/>
        <end position="322"/>
    </location>
</feature>
<comment type="caution">
    <text evidence="2">The sequence shown here is derived from an EMBL/GenBank/DDBJ whole genome shotgun (WGS) entry which is preliminary data.</text>
</comment>
<dbReference type="GO" id="GO:0003676">
    <property type="term" value="F:nucleic acid binding"/>
    <property type="evidence" value="ECO:0007669"/>
    <property type="project" value="InterPro"/>
</dbReference>
<feature type="compositionally biased region" description="Basic and acidic residues" evidence="1">
    <location>
        <begin position="424"/>
        <end position="433"/>
    </location>
</feature>
<feature type="region of interest" description="Disordered" evidence="1">
    <location>
        <begin position="138"/>
        <end position="486"/>
    </location>
</feature>
<gene>
    <name evidence="2" type="ORF">AC579_940</name>
</gene>
<dbReference type="Gene3D" id="3.30.70.330">
    <property type="match status" value="1"/>
</dbReference>
<evidence type="ECO:0000313" key="3">
    <source>
        <dbReference type="Proteomes" id="UP000073492"/>
    </source>
</evidence>
<evidence type="ECO:0000256" key="1">
    <source>
        <dbReference type="SAM" id="MobiDB-lite"/>
    </source>
</evidence>
<sequence length="523" mass="59469">MSVEGRVRLHITPFNPSLLERYFPESLRSQALNISFHTIETFPEKGFGYVELPAMEAQKLKKKLNGTVLKGSKVKIEEARPQKKRKSEEVEPENSEEDTAVRKKAKKEKEKENRKAGEKVIPGHELEEGRYVKRGWIEDKIKSKKAKKDGAKDGLEGKKMRFKTVVPETKCAEDGKKRKSKDKDKNKSKKEVVVKEFDKSKKPQDGGAKSRKSELKYEEGQGWVNEDGRTVEAEPPNKKRRRERDAAKDYTKNDKKSRNPTREPIPDPIVEEVPALYSEPENSSIELAHASLPTREEWSGDEESVSSSSVSSESSPSPSSSEGEAEMAAENSDAELDAQLARAKSNTVSNKNTPAPDATLGAESSQPVGEPKEVHPLEALFKCPSRDTEKPKTAPIDTSFSFFNPDENEEQDLAVETKVPQTPRTREELEWRSVRSAAPTPDTAAVGKSFDFSFTEAQDEDMRDVPESPVRAHKNEKVEGEKEESEFRKWFYENRGDLNRAWKKRRREERKVGRQRENRRSRR</sequence>